<gene>
    <name evidence="9" type="ORF">NYF23_10335</name>
</gene>
<evidence type="ECO:0000313" key="10">
    <source>
        <dbReference type="Proteomes" id="UP001059934"/>
    </source>
</evidence>
<dbReference type="Gene3D" id="3.50.50.60">
    <property type="entry name" value="FAD/NAD(P)-binding domain"/>
    <property type="match status" value="1"/>
</dbReference>
<dbReference type="Proteomes" id="UP001059934">
    <property type="component" value="Chromosome"/>
</dbReference>
<comment type="similarity">
    <text evidence="2">Belongs to the FAD-dependent glycerol-3-phosphate dehydrogenase family.</text>
</comment>
<evidence type="ECO:0000256" key="5">
    <source>
        <dbReference type="ARBA" id="ARBA00022827"/>
    </source>
</evidence>
<keyword evidence="3" id="KW-0285">Flavoprotein</keyword>
<dbReference type="PRINTS" id="PR01001">
    <property type="entry name" value="FADG3PDH"/>
</dbReference>
<evidence type="ECO:0000256" key="1">
    <source>
        <dbReference type="ARBA" id="ARBA00001974"/>
    </source>
</evidence>
<evidence type="ECO:0000256" key="6">
    <source>
        <dbReference type="ARBA" id="ARBA00023002"/>
    </source>
</evidence>
<dbReference type="PANTHER" id="PTHR11985:SF35">
    <property type="entry name" value="ANAEROBIC GLYCEROL-3-PHOSPHATE DEHYDROGENASE SUBUNIT A"/>
    <property type="match status" value="1"/>
</dbReference>
<feature type="domain" description="Alpha-glycerophosphate oxidase C-terminal" evidence="8">
    <location>
        <begin position="428"/>
        <end position="515"/>
    </location>
</feature>
<comment type="cofactor">
    <cofactor evidence="1">
        <name>FAD</name>
        <dbReference type="ChEBI" id="CHEBI:57692"/>
    </cofactor>
</comment>
<accession>A0ABY5TQ44</accession>
<keyword evidence="5" id="KW-0274">FAD</keyword>
<evidence type="ECO:0000256" key="3">
    <source>
        <dbReference type="ARBA" id="ARBA00022630"/>
    </source>
</evidence>
<evidence type="ECO:0000256" key="4">
    <source>
        <dbReference type="ARBA" id="ARBA00022798"/>
    </source>
</evidence>
<sequence>MAEVSALSDRRFTSSDKLLAEMRSGESLDWDIIIIGGGITGAGILREAVRRGYRALLLEQGDFSSGTSSRSSKMVHGGLRYLAAGDLKLTKESLTERERLLAEAPGLVDRINFYFALSKGLFPGRWAMAVILTIYDFIAGIYDHRYHNNRRLGERFPGLEQGHLNGAASYSDAMVDDSRLVMRVLQESIEAGGTAINYSKVSQLLVEEGQVQGVMLNDSDGSEDIRLRAAAVINATGAWADRLRNQVNAEKRIRPLRGSHLIISRELMPVTDVLTSLHPDDKRGVYVYPWEGTTVIGTTDLDHSEDLDIEASINKAEVDYLLRAFNAQFPKQTISRTDIISSWAGVRPVIGSESSKDPSKERRDHAVWSDNGLITVSGGKLTTFRLIALDALNAALPQLPKAKPFSDDRVFITPGLTPEDLVADDPIWAQRLLGRYGTQAKVMLDSAPEAERQRIAGTDFCLAECRWAARHEAVAHLDDLLLRRTRLGMVMVHGAMELLPALEAICTSELGWNQDHWHLEVQRYLSIWKRFYSLPEDNDRT</sequence>
<evidence type="ECO:0000313" key="9">
    <source>
        <dbReference type="EMBL" id="UVW34408.1"/>
    </source>
</evidence>
<dbReference type="InterPro" id="IPR036188">
    <property type="entry name" value="FAD/NAD-bd_sf"/>
</dbReference>
<dbReference type="Pfam" id="PF16901">
    <property type="entry name" value="DAO_C"/>
    <property type="match status" value="1"/>
</dbReference>
<feature type="domain" description="FAD dependent oxidoreductase" evidence="7">
    <location>
        <begin position="31"/>
        <end position="382"/>
    </location>
</feature>
<organism evidence="9 10">
    <name type="scientific">SAR92 clade bacterium H455</name>
    <dbReference type="NCBI Taxonomy" id="2974818"/>
    <lineage>
        <taxon>Bacteria</taxon>
        <taxon>Pseudomonadati</taxon>
        <taxon>Pseudomonadota</taxon>
        <taxon>Gammaproteobacteria</taxon>
        <taxon>Cellvibrionales</taxon>
        <taxon>Porticoccaceae</taxon>
        <taxon>SAR92 clade</taxon>
    </lineage>
</organism>
<dbReference type="Pfam" id="PF01266">
    <property type="entry name" value="DAO"/>
    <property type="match status" value="1"/>
</dbReference>
<dbReference type="Gene3D" id="3.30.9.10">
    <property type="entry name" value="D-Amino Acid Oxidase, subunit A, domain 2"/>
    <property type="match status" value="1"/>
</dbReference>
<evidence type="ECO:0000259" key="8">
    <source>
        <dbReference type="Pfam" id="PF16901"/>
    </source>
</evidence>
<protein>
    <submittedName>
        <fullName evidence="9">Glycerol-3-phosphate dehydrogenase/oxidase</fullName>
    </submittedName>
</protein>
<dbReference type="PANTHER" id="PTHR11985">
    <property type="entry name" value="GLYCEROL-3-PHOSPHATE DEHYDROGENASE"/>
    <property type="match status" value="1"/>
</dbReference>
<proteinExistence type="inferred from homology"/>
<dbReference type="InterPro" id="IPR031656">
    <property type="entry name" value="DAO_C"/>
</dbReference>
<evidence type="ECO:0000256" key="2">
    <source>
        <dbReference type="ARBA" id="ARBA00007330"/>
    </source>
</evidence>
<keyword evidence="6" id="KW-0560">Oxidoreductase</keyword>
<dbReference type="InterPro" id="IPR038299">
    <property type="entry name" value="DAO_C_sf"/>
</dbReference>
<dbReference type="EMBL" id="CP103416">
    <property type="protein sequence ID" value="UVW34408.1"/>
    <property type="molecule type" value="Genomic_DNA"/>
</dbReference>
<name>A0ABY5TQ44_9GAMM</name>
<dbReference type="Gene3D" id="1.10.8.870">
    <property type="entry name" value="Alpha-glycerophosphate oxidase, cap domain"/>
    <property type="match status" value="1"/>
</dbReference>
<evidence type="ECO:0000259" key="7">
    <source>
        <dbReference type="Pfam" id="PF01266"/>
    </source>
</evidence>
<keyword evidence="10" id="KW-1185">Reference proteome</keyword>
<dbReference type="InterPro" id="IPR006076">
    <property type="entry name" value="FAD-dep_OxRdtase"/>
</dbReference>
<dbReference type="SUPFAM" id="SSF51905">
    <property type="entry name" value="FAD/NAD(P)-binding domain"/>
    <property type="match status" value="1"/>
</dbReference>
<reference evidence="9" key="1">
    <citation type="submission" date="2022-08" db="EMBL/GenBank/DDBJ databases">
        <title>Catabolic pathway analysis in culturable SAR92 clade bacteria reveals their overlooked roles in DMSP degradation in coastal seas.</title>
        <authorList>
            <person name="He X."/>
            <person name="Zhang X."/>
            <person name="Zhang Y."/>
        </authorList>
    </citation>
    <scope>NUCLEOTIDE SEQUENCE</scope>
    <source>
        <strain evidence="9">H455</strain>
    </source>
</reference>
<keyword evidence="4" id="KW-0319">Glycerol metabolism</keyword>
<dbReference type="InterPro" id="IPR000447">
    <property type="entry name" value="G3P_DH_FAD-dep"/>
</dbReference>